<feature type="transmembrane region" description="Helical" evidence="1">
    <location>
        <begin position="30"/>
        <end position="52"/>
    </location>
</feature>
<reference evidence="2 3" key="1">
    <citation type="journal article" date="2019" name="Int. J. Syst. Evol. Microbiol.">
        <title>The Global Catalogue of Microorganisms (GCM) 10K type strain sequencing project: providing services to taxonomists for standard genome sequencing and annotation.</title>
        <authorList>
            <consortium name="The Broad Institute Genomics Platform"/>
            <consortium name="The Broad Institute Genome Sequencing Center for Infectious Disease"/>
            <person name="Wu L."/>
            <person name="Ma J."/>
        </authorList>
    </citation>
    <scope>NUCLEOTIDE SEQUENCE [LARGE SCALE GENOMIC DNA]</scope>
    <source>
        <strain evidence="2 3">JCM 12928</strain>
    </source>
</reference>
<gene>
    <name evidence="2" type="ORF">GCM10009422_11710</name>
</gene>
<dbReference type="RefSeq" id="WP_343791650.1">
    <property type="nucleotide sequence ID" value="NZ_BAAAGA010000002.1"/>
</dbReference>
<evidence type="ECO:0000313" key="3">
    <source>
        <dbReference type="Proteomes" id="UP001501352"/>
    </source>
</evidence>
<dbReference type="Proteomes" id="UP001501352">
    <property type="component" value="Unassembled WGS sequence"/>
</dbReference>
<proteinExistence type="predicted"/>
<dbReference type="EMBL" id="BAAAGA010000002">
    <property type="protein sequence ID" value="GAA0618057.1"/>
    <property type="molecule type" value="Genomic_DNA"/>
</dbReference>
<evidence type="ECO:0000313" key="2">
    <source>
        <dbReference type="EMBL" id="GAA0618057.1"/>
    </source>
</evidence>
<organism evidence="2 3">
    <name type="scientific">Brevundimonas kwangchunensis</name>
    <dbReference type="NCBI Taxonomy" id="322163"/>
    <lineage>
        <taxon>Bacteria</taxon>
        <taxon>Pseudomonadati</taxon>
        <taxon>Pseudomonadota</taxon>
        <taxon>Alphaproteobacteria</taxon>
        <taxon>Caulobacterales</taxon>
        <taxon>Caulobacteraceae</taxon>
        <taxon>Brevundimonas</taxon>
    </lineage>
</organism>
<accession>A0ABN1GSB9</accession>
<sequence length="134" mass="14824">MSYVPPEQRDRADYRSGGEPEGKVAALAVWALYILSIPSANILVLVGLVVAYAARGTATGLAREHMDAQIRLFWSVFWWTIACWIAIVVSIIASMVLIGIPFLIVFGILWFLISVWFTVKSIFGILNLLGDRAP</sequence>
<keyword evidence="1" id="KW-0472">Membrane</keyword>
<keyword evidence="1" id="KW-0812">Transmembrane</keyword>
<protein>
    <submittedName>
        <fullName evidence="2">DUF4870 family protein</fullName>
    </submittedName>
</protein>
<evidence type="ECO:0000256" key="1">
    <source>
        <dbReference type="SAM" id="Phobius"/>
    </source>
</evidence>
<keyword evidence="3" id="KW-1185">Reference proteome</keyword>
<feature type="transmembrane region" description="Helical" evidence="1">
    <location>
        <begin position="72"/>
        <end position="98"/>
    </location>
</feature>
<feature type="transmembrane region" description="Helical" evidence="1">
    <location>
        <begin position="104"/>
        <end position="129"/>
    </location>
</feature>
<keyword evidence="1" id="KW-1133">Transmembrane helix</keyword>
<name>A0ABN1GSB9_9CAUL</name>
<comment type="caution">
    <text evidence="2">The sequence shown here is derived from an EMBL/GenBank/DDBJ whole genome shotgun (WGS) entry which is preliminary data.</text>
</comment>